<keyword evidence="3" id="KW-1185">Reference proteome</keyword>
<keyword evidence="1" id="KW-0812">Transmembrane</keyword>
<reference evidence="2 3" key="1">
    <citation type="journal article" date="2015" name="Genome Announc.">
        <title>Complete Genome Sequence of Spiroplasma kunkelii Strain CR2-3x, Causal Agent of Corn Stunt Disease in Zea mays L.</title>
        <authorList>
            <person name="Davis R.E."/>
            <person name="Shao J."/>
            <person name="Dally E.L."/>
            <person name="Zhao Y."/>
            <person name="Gasparich G.E."/>
            <person name="Gaynor B.J."/>
            <person name="Athey J.C."/>
            <person name="Harrison N.A."/>
            <person name="Donofrio N."/>
        </authorList>
    </citation>
    <scope>NUCLEOTIDE SEQUENCE [LARGE SCALE GENOMIC DNA]</scope>
    <source>
        <strain evidence="2 3">CR2-3x</strain>
    </source>
</reference>
<proteinExistence type="predicted"/>
<dbReference type="PATRIC" id="fig|273035.7.peg.706"/>
<feature type="transmembrane region" description="Helical" evidence="1">
    <location>
        <begin position="33"/>
        <end position="52"/>
    </location>
</feature>
<protein>
    <submittedName>
        <fullName evidence="2">Uncharacterized protein</fullName>
    </submittedName>
</protein>
<feature type="transmembrane region" description="Helical" evidence="1">
    <location>
        <begin position="6"/>
        <end position="26"/>
    </location>
</feature>
<keyword evidence="1" id="KW-0472">Membrane</keyword>
<keyword evidence="1" id="KW-1133">Transmembrane helix</keyword>
<dbReference type="EMBL" id="CP010899">
    <property type="protein sequence ID" value="ALA97482.1"/>
    <property type="molecule type" value="Genomic_DNA"/>
</dbReference>
<dbReference type="SUPFAM" id="SSF161070">
    <property type="entry name" value="SNF-like"/>
    <property type="match status" value="1"/>
</dbReference>
<organism evidence="2 3">
    <name type="scientific">Spiroplasma kunkelii CR2-3x</name>
    <dbReference type="NCBI Taxonomy" id="273035"/>
    <lineage>
        <taxon>Bacteria</taxon>
        <taxon>Bacillati</taxon>
        <taxon>Mycoplasmatota</taxon>
        <taxon>Mollicutes</taxon>
        <taxon>Entomoplasmatales</taxon>
        <taxon>Spiroplasmataceae</taxon>
        <taxon>Spiroplasma</taxon>
    </lineage>
</organism>
<sequence length="78" mass="8452">MHQVFAGVFSFIAIVIISGTIVMFQAKGIEKSNVIFIPVLFVILLVLAIYVLTIPEALEGLGTVLMPTQRTLSSFGNL</sequence>
<accession>A0A0K2JGD4</accession>
<dbReference type="Proteomes" id="UP000062963">
    <property type="component" value="Chromosome"/>
</dbReference>
<dbReference type="AlphaFoldDB" id="A0A0K2JGD4"/>
<dbReference type="InterPro" id="IPR037272">
    <property type="entry name" value="SNS_sf"/>
</dbReference>
<gene>
    <name evidence="2" type="ORF">SKUN_00589</name>
</gene>
<evidence type="ECO:0000313" key="3">
    <source>
        <dbReference type="Proteomes" id="UP000062963"/>
    </source>
</evidence>
<dbReference type="KEGG" id="skn:SKUN_00589"/>
<name>A0A0K2JGD4_SPIKU</name>
<dbReference type="RefSeq" id="WP_235511322.1">
    <property type="nucleotide sequence ID" value="NZ_CP010899.1"/>
</dbReference>
<evidence type="ECO:0000313" key="2">
    <source>
        <dbReference type="EMBL" id="ALA97482.1"/>
    </source>
</evidence>
<evidence type="ECO:0000256" key="1">
    <source>
        <dbReference type="SAM" id="Phobius"/>
    </source>
</evidence>